<dbReference type="Gramene" id="KQK13283">
    <property type="protein sequence ID" value="KQK13283"/>
    <property type="gene ID" value="BRADI_1g09136v3"/>
</dbReference>
<feature type="region of interest" description="Disordered" evidence="1">
    <location>
        <begin position="1"/>
        <end position="48"/>
    </location>
</feature>
<dbReference type="Proteomes" id="UP000008810">
    <property type="component" value="Chromosome 1"/>
</dbReference>
<reference evidence="3" key="3">
    <citation type="submission" date="2018-08" db="UniProtKB">
        <authorList>
            <consortium name="EnsemblPlants"/>
        </authorList>
    </citation>
    <scope>IDENTIFICATION</scope>
    <source>
        <strain evidence="3">cv. Bd21</strain>
    </source>
</reference>
<sequence length="82" mass="8889">MITEETGKISAPKSTRMTTTVNNMQINSDIVASSQASPEDRKNGKTMDMEGLWKPLSSFLEASETKSLRSNLKSHAAAATTK</sequence>
<dbReference type="InParanoid" id="A0A0Q3J5S2"/>
<evidence type="ECO:0000313" key="3">
    <source>
        <dbReference type="EnsemblPlants" id="KQK13283"/>
    </source>
</evidence>
<evidence type="ECO:0000313" key="4">
    <source>
        <dbReference type="Proteomes" id="UP000008810"/>
    </source>
</evidence>
<protein>
    <submittedName>
        <fullName evidence="2 3">Uncharacterized protein</fullName>
    </submittedName>
</protein>
<feature type="compositionally biased region" description="Basic and acidic residues" evidence="1">
    <location>
        <begin position="38"/>
        <end position="48"/>
    </location>
</feature>
<reference evidence="2" key="2">
    <citation type="submission" date="2017-06" db="EMBL/GenBank/DDBJ databases">
        <title>WGS assembly of Brachypodium distachyon.</title>
        <authorList>
            <consortium name="The International Brachypodium Initiative"/>
            <person name="Lucas S."/>
            <person name="Harmon-Smith M."/>
            <person name="Lail K."/>
            <person name="Tice H."/>
            <person name="Grimwood J."/>
            <person name="Bruce D."/>
            <person name="Barry K."/>
            <person name="Shu S."/>
            <person name="Lindquist E."/>
            <person name="Wang M."/>
            <person name="Pitluck S."/>
            <person name="Vogel J.P."/>
            <person name="Garvin D.F."/>
            <person name="Mockler T.C."/>
            <person name="Schmutz J."/>
            <person name="Rokhsar D."/>
            <person name="Bevan M.W."/>
        </authorList>
    </citation>
    <scope>NUCLEOTIDE SEQUENCE</scope>
    <source>
        <strain evidence="2">Bd21</strain>
    </source>
</reference>
<gene>
    <name evidence="2" type="ORF">BRADI_1g09136v3</name>
</gene>
<reference evidence="2 3" key="1">
    <citation type="journal article" date="2010" name="Nature">
        <title>Genome sequencing and analysis of the model grass Brachypodium distachyon.</title>
        <authorList>
            <consortium name="International Brachypodium Initiative"/>
        </authorList>
    </citation>
    <scope>NUCLEOTIDE SEQUENCE [LARGE SCALE GENOMIC DNA]</scope>
    <source>
        <strain evidence="2 3">Bd21</strain>
    </source>
</reference>
<organism evidence="2">
    <name type="scientific">Brachypodium distachyon</name>
    <name type="common">Purple false brome</name>
    <name type="synonym">Trachynia distachya</name>
    <dbReference type="NCBI Taxonomy" id="15368"/>
    <lineage>
        <taxon>Eukaryota</taxon>
        <taxon>Viridiplantae</taxon>
        <taxon>Streptophyta</taxon>
        <taxon>Embryophyta</taxon>
        <taxon>Tracheophyta</taxon>
        <taxon>Spermatophyta</taxon>
        <taxon>Magnoliopsida</taxon>
        <taxon>Liliopsida</taxon>
        <taxon>Poales</taxon>
        <taxon>Poaceae</taxon>
        <taxon>BOP clade</taxon>
        <taxon>Pooideae</taxon>
        <taxon>Stipodae</taxon>
        <taxon>Brachypodieae</taxon>
        <taxon>Brachypodium</taxon>
    </lineage>
</organism>
<name>A0A0Q3J5S2_BRADI</name>
<dbReference type="AlphaFoldDB" id="A0A0Q3J5S2"/>
<keyword evidence="4" id="KW-1185">Reference proteome</keyword>
<evidence type="ECO:0000313" key="2">
    <source>
        <dbReference type="EMBL" id="KQK13283.1"/>
    </source>
</evidence>
<dbReference type="EnsemblPlants" id="KQK13283">
    <property type="protein sequence ID" value="KQK13283"/>
    <property type="gene ID" value="BRADI_1g09136v3"/>
</dbReference>
<dbReference type="OrthoDB" id="1305878at2759"/>
<feature type="compositionally biased region" description="Polar residues" evidence="1">
    <location>
        <begin position="12"/>
        <end position="37"/>
    </location>
</feature>
<evidence type="ECO:0000256" key="1">
    <source>
        <dbReference type="SAM" id="MobiDB-lite"/>
    </source>
</evidence>
<dbReference type="EMBL" id="CM000880">
    <property type="protein sequence ID" value="KQK13283.1"/>
    <property type="molecule type" value="Genomic_DNA"/>
</dbReference>
<accession>A0A0Q3J5S2</accession>
<proteinExistence type="predicted"/>